<dbReference type="GO" id="GO:0008270">
    <property type="term" value="F:zinc ion binding"/>
    <property type="evidence" value="ECO:0007669"/>
    <property type="project" value="UniProtKB-KW"/>
</dbReference>
<dbReference type="InterPro" id="IPR035937">
    <property type="entry name" value="FPG_N"/>
</dbReference>
<dbReference type="GO" id="GO:0008534">
    <property type="term" value="F:oxidized purine nucleobase lesion DNA N-glycosylase activity"/>
    <property type="evidence" value="ECO:0007669"/>
    <property type="project" value="UniProtKB-ARBA"/>
</dbReference>
<dbReference type="Proteomes" id="UP000249432">
    <property type="component" value="Unassembled WGS sequence"/>
</dbReference>
<evidence type="ECO:0000256" key="12">
    <source>
        <dbReference type="ARBA" id="ARBA00023268"/>
    </source>
</evidence>
<evidence type="ECO:0000256" key="15">
    <source>
        <dbReference type="PROSITE-ProRule" id="PRU00391"/>
    </source>
</evidence>
<evidence type="ECO:0000256" key="7">
    <source>
        <dbReference type="ARBA" id="ARBA00022801"/>
    </source>
</evidence>
<evidence type="ECO:0000256" key="14">
    <source>
        <dbReference type="ARBA" id="ARBA00044632"/>
    </source>
</evidence>
<dbReference type="EMBL" id="QFRA01000049">
    <property type="protein sequence ID" value="PZR03243.1"/>
    <property type="molecule type" value="Genomic_DNA"/>
</dbReference>
<dbReference type="CDD" id="cd08970">
    <property type="entry name" value="AcNei1_N"/>
    <property type="match status" value="1"/>
</dbReference>
<comment type="cofactor">
    <cofactor evidence="1">
        <name>Zn(2+)</name>
        <dbReference type="ChEBI" id="CHEBI:29105"/>
    </cofactor>
</comment>
<dbReference type="PROSITE" id="PS51068">
    <property type="entry name" value="FPG_CAT"/>
    <property type="match status" value="1"/>
</dbReference>
<dbReference type="PROSITE" id="PS51066">
    <property type="entry name" value="ZF_FPG_2"/>
    <property type="match status" value="1"/>
</dbReference>
<evidence type="ECO:0000256" key="11">
    <source>
        <dbReference type="ARBA" id="ARBA00023239"/>
    </source>
</evidence>
<evidence type="ECO:0000256" key="9">
    <source>
        <dbReference type="ARBA" id="ARBA00023125"/>
    </source>
</evidence>
<feature type="domain" description="FPG-type" evidence="16">
    <location>
        <begin position="235"/>
        <end position="269"/>
    </location>
</feature>
<dbReference type="FunFam" id="1.10.8.50:FF:000003">
    <property type="entry name" value="Formamidopyrimidine-DNA glycosylase"/>
    <property type="match status" value="1"/>
</dbReference>
<sequence>MPEGHVIHRLASSLNREFAGQETVVSSPQGRFATEADQLNHTVLKHAEAHGKHLFIGFEANQAAHIVYIHLGLIGSLRISDLAEPRGQVRLRIASDSRAADLRGPQWCRLITDEEKDAAIGKLGADPLDPHADPSRSFQRIKRSSKPISTLLMDQHIFAGVGNIYRAETLFRLGLNPELRGKDLTDDDLHAIWDDLVETMTMGFRVGKIDTVRPEHMPEAMGREPRVDAHGGEVYVYRRAGLPCYVCGTTIVERKVDGRHLFWCPMCQA</sequence>
<evidence type="ECO:0000256" key="3">
    <source>
        <dbReference type="ARBA" id="ARBA00012720"/>
    </source>
</evidence>
<dbReference type="RefSeq" id="WP_303735678.1">
    <property type="nucleotide sequence ID" value="NZ_CAKZHK010000009.1"/>
</dbReference>
<dbReference type="InterPro" id="IPR010979">
    <property type="entry name" value="Ribosomal_uS13-like_H2TH"/>
</dbReference>
<keyword evidence="13" id="KW-0326">Glycosidase</keyword>
<dbReference type="GO" id="GO:0003690">
    <property type="term" value="F:double-stranded DNA binding"/>
    <property type="evidence" value="ECO:0007669"/>
    <property type="project" value="UniProtKB-ARBA"/>
</dbReference>
<evidence type="ECO:0000259" key="16">
    <source>
        <dbReference type="PROSITE" id="PS51066"/>
    </source>
</evidence>
<dbReference type="PANTHER" id="PTHR42697">
    <property type="entry name" value="ENDONUCLEASE 8"/>
    <property type="match status" value="1"/>
</dbReference>
<proteinExistence type="inferred from homology"/>
<dbReference type="GO" id="GO:0000703">
    <property type="term" value="F:oxidized pyrimidine nucleobase lesion DNA N-glycosylase activity"/>
    <property type="evidence" value="ECO:0007669"/>
    <property type="project" value="TreeGrafter"/>
</dbReference>
<dbReference type="Gene3D" id="3.20.190.10">
    <property type="entry name" value="MutM-like, N-terminal"/>
    <property type="match status" value="1"/>
</dbReference>
<keyword evidence="5" id="KW-0227">DNA damage</keyword>
<evidence type="ECO:0000256" key="1">
    <source>
        <dbReference type="ARBA" id="ARBA00001947"/>
    </source>
</evidence>
<evidence type="ECO:0000256" key="2">
    <source>
        <dbReference type="ARBA" id="ARBA00009409"/>
    </source>
</evidence>
<dbReference type="GO" id="GO:0006284">
    <property type="term" value="P:base-excision repair"/>
    <property type="evidence" value="ECO:0007669"/>
    <property type="project" value="InterPro"/>
</dbReference>
<evidence type="ECO:0000256" key="4">
    <source>
        <dbReference type="ARBA" id="ARBA00022723"/>
    </source>
</evidence>
<evidence type="ECO:0000259" key="17">
    <source>
        <dbReference type="PROSITE" id="PS51068"/>
    </source>
</evidence>
<keyword evidence="4" id="KW-0479">Metal-binding</keyword>
<evidence type="ECO:0000256" key="10">
    <source>
        <dbReference type="ARBA" id="ARBA00023204"/>
    </source>
</evidence>
<keyword evidence="11" id="KW-0456">Lyase</keyword>
<evidence type="ECO:0000256" key="8">
    <source>
        <dbReference type="ARBA" id="ARBA00022833"/>
    </source>
</evidence>
<dbReference type="Pfam" id="PF06831">
    <property type="entry name" value="H2TH"/>
    <property type="match status" value="1"/>
</dbReference>
<dbReference type="PANTHER" id="PTHR42697:SF3">
    <property type="entry name" value="ENDONUCLEASE 8 1"/>
    <property type="match status" value="1"/>
</dbReference>
<keyword evidence="12" id="KW-0511">Multifunctional enzyme</keyword>
<evidence type="ECO:0000256" key="13">
    <source>
        <dbReference type="ARBA" id="ARBA00023295"/>
    </source>
</evidence>
<organism evidence="18 19">
    <name type="scientific">Corynebacterium kroppenstedtii</name>
    <dbReference type="NCBI Taxonomy" id="161879"/>
    <lineage>
        <taxon>Bacteria</taxon>
        <taxon>Bacillati</taxon>
        <taxon>Actinomycetota</taxon>
        <taxon>Actinomycetes</taxon>
        <taxon>Mycobacteriales</taxon>
        <taxon>Corynebacteriaceae</taxon>
        <taxon>Corynebacterium</taxon>
    </lineage>
</organism>
<accession>A0A2W5SR06</accession>
<dbReference type="InterPro" id="IPR012319">
    <property type="entry name" value="FPG_cat"/>
</dbReference>
<keyword evidence="10" id="KW-0234">DNA repair</keyword>
<dbReference type="AlphaFoldDB" id="A0A2W5SR06"/>
<gene>
    <name evidence="18" type="ORF">DI525_10660</name>
</gene>
<dbReference type="EC" id="4.2.99.18" evidence="3"/>
<dbReference type="SUPFAM" id="SSF46946">
    <property type="entry name" value="S13-like H2TH domain"/>
    <property type="match status" value="1"/>
</dbReference>
<keyword evidence="8" id="KW-0862">Zinc</keyword>
<dbReference type="SMART" id="SM01232">
    <property type="entry name" value="H2TH"/>
    <property type="match status" value="1"/>
</dbReference>
<keyword evidence="7" id="KW-0378">Hydrolase</keyword>
<keyword evidence="9" id="KW-0238">DNA-binding</keyword>
<evidence type="ECO:0000256" key="6">
    <source>
        <dbReference type="ARBA" id="ARBA00022771"/>
    </source>
</evidence>
<comment type="similarity">
    <text evidence="2">Belongs to the FPG family.</text>
</comment>
<name>A0A2W5SR06_9CORY</name>
<evidence type="ECO:0000313" key="18">
    <source>
        <dbReference type="EMBL" id="PZR03243.1"/>
    </source>
</evidence>
<dbReference type="SMART" id="SM00898">
    <property type="entry name" value="Fapy_DNA_glyco"/>
    <property type="match status" value="1"/>
</dbReference>
<dbReference type="Pfam" id="PF06827">
    <property type="entry name" value="zf-FPG_IleRS"/>
    <property type="match status" value="1"/>
</dbReference>
<comment type="catalytic activity">
    <reaction evidence="14">
        <text>2'-deoxyribonucleotide-(2'-deoxyribose 5'-phosphate)-2'-deoxyribonucleotide-DNA = a 3'-end 2'-deoxyribonucleotide-(2,3-dehydro-2,3-deoxyribose 5'-phosphate)-DNA + a 5'-end 5'-phospho-2'-deoxyribonucleoside-DNA + H(+)</text>
        <dbReference type="Rhea" id="RHEA:66592"/>
        <dbReference type="Rhea" id="RHEA-COMP:13180"/>
        <dbReference type="Rhea" id="RHEA-COMP:16897"/>
        <dbReference type="Rhea" id="RHEA-COMP:17067"/>
        <dbReference type="ChEBI" id="CHEBI:15378"/>
        <dbReference type="ChEBI" id="CHEBI:136412"/>
        <dbReference type="ChEBI" id="CHEBI:157695"/>
        <dbReference type="ChEBI" id="CHEBI:167181"/>
        <dbReference type="EC" id="4.2.99.18"/>
    </reaction>
</comment>
<dbReference type="SUPFAM" id="SSF57716">
    <property type="entry name" value="Glucocorticoid receptor-like (DNA-binding domain)"/>
    <property type="match status" value="1"/>
</dbReference>
<dbReference type="Pfam" id="PF01149">
    <property type="entry name" value="Fapy_DNA_glyco"/>
    <property type="match status" value="1"/>
</dbReference>
<dbReference type="InterPro" id="IPR010663">
    <property type="entry name" value="Znf_FPG/IleRS"/>
</dbReference>
<evidence type="ECO:0000256" key="5">
    <source>
        <dbReference type="ARBA" id="ARBA00022763"/>
    </source>
</evidence>
<dbReference type="GO" id="GO:0140078">
    <property type="term" value="F:class I DNA-(apurinic or apyrimidinic site) endonuclease activity"/>
    <property type="evidence" value="ECO:0007669"/>
    <property type="project" value="UniProtKB-EC"/>
</dbReference>
<feature type="domain" description="Formamidopyrimidine-DNA glycosylase catalytic" evidence="17">
    <location>
        <begin position="2"/>
        <end position="100"/>
    </location>
</feature>
<dbReference type="Gene3D" id="1.10.8.50">
    <property type="match status" value="1"/>
</dbReference>
<reference evidence="18 19" key="1">
    <citation type="submission" date="2017-08" db="EMBL/GenBank/DDBJ databases">
        <title>Infants hospitalized years apart are colonized by the same room-sourced microbial strains.</title>
        <authorList>
            <person name="Brooks B."/>
            <person name="Olm M.R."/>
            <person name="Firek B.A."/>
            <person name="Baker R."/>
            <person name="Thomas B.C."/>
            <person name="Morowitz M.J."/>
            <person name="Banfield J.F."/>
        </authorList>
    </citation>
    <scope>NUCLEOTIDE SEQUENCE [LARGE SCALE GENOMIC DNA]</scope>
    <source>
        <strain evidence="18">S2_003_000_R1_3</strain>
    </source>
</reference>
<comment type="caution">
    <text evidence="18">The sequence shown here is derived from an EMBL/GenBank/DDBJ whole genome shotgun (WGS) entry which is preliminary data.</text>
</comment>
<dbReference type="GO" id="GO:0006979">
    <property type="term" value="P:response to oxidative stress"/>
    <property type="evidence" value="ECO:0007669"/>
    <property type="project" value="UniProtKB-ARBA"/>
</dbReference>
<keyword evidence="6 15" id="KW-0863">Zinc-finger</keyword>
<dbReference type="SUPFAM" id="SSF81624">
    <property type="entry name" value="N-terminal domain of MutM-like DNA repair proteins"/>
    <property type="match status" value="1"/>
</dbReference>
<dbReference type="InterPro" id="IPR015886">
    <property type="entry name" value="H2TH_FPG"/>
</dbReference>
<evidence type="ECO:0000313" key="19">
    <source>
        <dbReference type="Proteomes" id="UP000249432"/>
    </source>
</evidence>
<dbReference type="InterPro" id="IPR000214">
    <property type="entry name" value="Znf_DNA_glyclase/AP_lyase"/>
</dbReference>
<dbReference type="GO" id="GO:0003684">
    <property type="term" value="F:damaged DNA binding"/>
    <property type="evidence" value="ECO:0007669"/>
    <property type="project" value="InterPro"/>
</dbReference>
<protein>
    <recommendedName>
        <fullName evidence="3">DNA-(apurinic or apyrimidinic site) lyase</fullName>
        <ecNumber evidence="3">4.2.99.18</ecNumber>
    </recommendedName>
</protein>